<evidence type="ECO:0000313" key="2">
    <source>
        <dbReference type="Proteomes" id="UP000007519"/>
    </source>
</evidence>
<proteinExistence type="predicted"/>
<gene>
    <name evidence="1" type="ordered locus">SGRA_0440</name>
</gene>
<dbReference type="EMBL" id="CP002831">
    <property type="protein sequence ID" value="AFC23179.1"/>
    <property type="molecule type" value="Genomic_DNA"/>
</dbReference>
<dbReference type="HOGENOM" id="CLU_2939160_0_0_10"/>
<protein>
    <submittedName>
        <fullName evidence="1">Uncharacterized protein</fullName>
    </submittedName>
</protein>
<dbReference type="STRING" id="984262.SGRA_0440"/>
<dbReference type="AlphaFoldDB" id="H6L943"/>
<evidence type="ECO:0000313" key="1">
    <source>
        <dbReference type="EMBL" id="AFC23179.1"/>
    </source>
</evidence>
<accession>H6L943</accession>
<sequence>MQPCCGRSTEGLEFELAAAAAGSFGPLGLALGRYLGLKALNFLKNCVFYLRLAGGEAAAG</sequence>
<organism evidence="1 2">
    <name type="scientific">Saprospira grandis (strain Lewin)</name>
    <dbReference type="NCBI Taxonomy" id="984262"/>
    <lineage>
        <taxon>Bacteria</taxon>
        <taxon>Pseudomonadati</taxon>
        <taxon>Bacteroidota</taxon>
        <taxon>Saprospiria</taxon>
        <taxon>Saprospirales</taxon>
        <taxon>Saprospiraceae</taxon>
        <taxon>Saprospira</taxon>
    </lineage>
</organism>
<keyword evidence="2" id="KW-1185">Reference proteome</keyword>
<dbReference type="KEGG" id="sgn:SGRA_0440"/>
<name>H6L943_SAPGL</name>
<reference evidence="1 2" key="1">
    <citation type="journal article" date="2012" name="Stand. Genomic Sci.">
        <title>Complete genome sequencing and analysis of Saprospira grandis str. Lewin, a predatory marine bacterium.</title>
        <authorList>
            <person name="Saw J.H."/>
            <person name="Yuryev A."/>
            <person name="Kanbe M."/>
            <person name="Hou S."/>
            <person name="Young A.G."/>
            <person name="Aizawa S."/>
            <person name="Alam M."/>
        </authorList>
    </citation>
    <scope>NUCLEOTIDE SEQUENCE [LARGE SCALE GENOMIC DNA]</scope>
    <source>
        <strain evidence="1 2">Lewin</strain>
    </source>
</reference>
<dbReference type="Proteomes" id="UP000007519">
    <property type="component" value="Chromosome"/>
</dbReference>